<sequence length="448" mass="48411">MEIYRAYGVAGAVERAGAPFDAESGVARCESLAGEWQWLFDAEEPRAWPDVTAGAFCMADQNTVEPILIDAAREAGAEHLFNTELLDLATDGDGVTATIEDRATGRRQVVRATYLVAADGNRSPIRQRLGIARTGEMTFQHTMNIVFRADLSGFLPRRALFWIIANPDGFFGGLVSTADPNRWQVSVAYDPATESTADFTKERCVRLVRAAVGKDIDVEIEGVGAWEQGVGVAERYRDGRVFLVGDSAHVWPPAGALGANTGVQDAHNLAWKLAAVLNGQAGDDLLDTYDAERRPLAETLAPMIVAHQQARISGAAEPEGMDGRTQAFGAAYGPGPVFDAEYGPQARVGSRAPHLWLGDIALHDLCVGDFVLLCDSPEWMDAARMAPVRAYRAEHADGWTRLYGPGAVLIRPDGYVAWRSTGPASAQNLANAIDHALRPTTKQLDERV</sequence>
<organism evidence="5 6">
    <name type="scientific">Actinoallomurus iriomotensis</name>
    <dbReference type="NCBI Taxonomy" id="478107"/>
    <lineage>
        <taxon>Bacteria</taxon>
        <taxon>Bacillati</taxon>
        <taxon>Actinomycetota</taxon>
        <taxon>Actinomycetes</taxon>
        <taxon>Streptosporangiales</taxon>
        <taxon>Thermomonosporaceae</taxon>
        <taxon>Actinoallomurus</taxon>
    </lineage>
</organism>
<dbReference type="Proteomes" id="UP001165074">
    <property type="component" value="Unassembled WGS sequence"/>
</dbReference>
<name>A0A9W6VUD6_9ACTN</name>
<keyword evidence="6" id="KW-1185">Reference proteome</keyword>
<dbReference type="InterPro" id="IPR036188">
    <property type="entry name" value="FAD/NAD-bd_sf"/>
</dbReference>
<evidence type="ECO:0000259" key="4">
    <source>
        <dbReference type="Pfam" id="PF01494"/>
    </source>
</evidence>
<keyword evidence="3" id="KW-0274">FAD</keyword>
<dbReference type="InterPro" id="IPR050641">
    <property type="entry name" value="RIFMO-like"/>
</dbReference>
<feature type="domain" description="FAD-binding" evidence="4">
    <location>
        <begin position="1"/>
        <end position="300"/>
    </location>
</feature>
<dbReference type="PANTHER" id="PTHR43004">
    <property type="entry name" value="TRK SYSTEM POTASSIUM UPTAKE PROTEIN"/>
    <property type="match status" value="1"/>
</dbReference>
<dbReference type="Pfam" id="PF01494">
    <property type="entry name" value="FAD_binding_3"/>
    <property type="match status" value="1"/>
</dbReference>
<dbReference type="Gene3D" id="3.40.30.120">
    <property type="match status" value="1"/>
</dbReference>
<comment type="caution">
    <text evidence="5">The sequence shown here is derived from an EMBL/GenBank/DDBJ whole genome shotgun (WGS) entry which is preliminary data.</text>
</comment>
<keyword evidence="2" id="KW-0285">Flavoprotein</keyword>
<evidence type="ECO:0000313" key="6">
    <source>
        <dbReference type="Proteomes" id="UP001165074"/>
    </source>
</evidence>
<evidence type="ECO:0000256" key="2">
    <source>
        <dbReference type="ARBA" id="ARBA00022630"/>
    </source>
</evidence>
<proteinExistence type="predicted"/>
<dbReference type="GO" id="GO:0071949">
    <property type="term" value="F:FAD binding"/>
    <property type="evidence" value="ECO:0007669"/>
    <property type="project" value="InterPro"/>
</dbReference>
<dbReference type="SUPFAM" id="SSF51905">
    <property type="entry name" value="FAD/NAD(P)-binding domain"/>
    <property type="match status" value="1"/>
</dbReference>
<protein>
    <recommendedName>
        <fullName evidence="4">FAD-binding domain-containing protein</fullName>
    </recommendedName>
</protein>
<dbReference type="EMBL" id="BSTK01000004">
    <property type="protein sequence ID" value="GLY85478.1"/>
    <property type="molecule type" value="Genomic_DNA"/>
</dbReference>
<accession>A0A9W6VUD6</accession>
<dbReference type="PANTHER" id="PTHR43004:SF19">
    <property type="entry name" value="BINDING MONOOXYGENASE, PUTATIVE (JCVI)-RELATED"/>
    <property type="match status" value="1"/>
</dbReference>
<evidence type="ECO:0000313" key="5">
    <source>
        <dbReference type="EMBL" id="GLY85478.1"/>
    </source>
</evidence>
<evidence type="ECO:0000256" key="3">
    <source>
        <dbReference type="ARBA" id="ARBA00022827"/>
    </source>
</evidence>
<dbReference type="AlphaFoldDB" id="A0A9W6VUD6"/>
<dbReference type="Gene3D" id="3.30.9.10">
    <property type="entry name" value="D-Amino Acid Oxidase, subunit A, domain 2"/>
    <property type="match status" value="1"/>
</dbReference>
<dbReference type="InterPro" id="IPR002938">
    <property type="entry name" value="FAD-bd"/>
</dbReference>
<dbReference type="GO" id="GO:0016709">
    <property type="term" value="F:oxidoreductase activity, acting on paired donors, with incorporation or reduction of molecular oxygen, NAD(P)H as one donor, and incorporation of one atom of oxygen"/>
    <property type="evidence" value="ECO:0007669"/>
    <property type="project" value="UniProtKB-ARBA"/>
</dbReference>
<comment type="cofactor">
    <cofactor evidence="1">
        <name>FAD</name>
        <dbReference type="ChEBI" id="CHEBI:57692"/>
    </cofactor>
</comment>
<dbReference type="Pfam" id="PF21274">
    <property type="entry name" value="Rng_hyd_C"/>
    <property type="match status" value="1"/>
</dbReference>
<gene>
    <name evidence="5" type="ORF">Airi02_034070</name>
</gene>
<evidence type="ECO:0000256" key="1">
    <source>
        <dbReference type="ARBA" id="ARBA00001974"/>
    </source>
</evidence>
<dbReference type="Gene3D" id="3.50.50.60">
    <property type="entry name" value="FAD/NAD(P)-binding domain"/>
    <property type="match status" value="1"/>
</dbReference>
<dbReference type="PRINTS" id="PR00420">
    <property type="entry name" value="RNGMNOXGNASE"/>
</dbReference>
<reference evidence="5" key="1">
    <citation type="submission" date="2023-03" db="EMBL/GenBank/DDBJ databases">
        <title>Actinoallomurus iriomotensis NBRC 103684.</title>
        <authorList>
            <person name="Ichikawa N."/>
            <person name="Sato H."/>
            <person name="Tonouchi N."/>
        </authorList>
    </citation>
    <scope>NUCLEOTIDE SEQUENCE</scope>
    <source>
        <strain evidence="5">NBRC 103684</strain>
    </source>
</reference>